<evidence type="ECO:0000313" key="2">
    <source>
        <dbReference type="EMBL" id="WXB03309.1"/>
    </source>
</evidence>
<keyword evidence="1" id="KW-0732">Signal</keyword>
<sequence length="183" mass="18533">MNTARVSLFAILLIVPASLAIAGCSAESDVAAGGDRGASKVSEGELCNAVPAFVGSYAWHGEGASEFGELESLSLAADGSYTAMVEASLVDPNIHCVAFPCTVPEAGKWCADESAGELQLRPEGGSLRTSSITLERGTLELVRGATTSVLVKEEVAPASCAAVLCLAGDICTVVNGEAKCVAP</sequence>
<reference evidence="2" key="1">
    <citation type="submission" date="2021-12" db="EMBL/GenBank/DDBJ databases">
        <title>Discovery of the Pendulisporaceae a myxobacterial family with distinct sporulation behavior and unique specialized metabolism.</title>
        <authorList>
            <person name="Garcia R."/>
            <person name="Popoff A."/>
            <person name="Bader C.D."/>
            <person name="Loehr J."/>
            <person name="Walesch S."/>
            <person name="Walt C."/>
            <person name="Boldt J."/>
            <person name="Bunk B."/>
            <person name="Haeckl F.J.F.P.J."/>
            <person name="Gunesch A.P."/>
            <person name="Birkelbach J."/>
            <person name="Nuebel U."/>
            <person name="Pietschmann T."/>
            <person name="Bach T."/>
            <person name="Mueller R."/>
        </authorList>
    </citation>
    <scope>NUCLEOTIDE SEQUENCE</scope>
    <source>
        <strain evidence="2">MSr11367</strain>
    </source>
</reference>
<evidence type="ECO:0000313" key="3">
    <source>
        <dbReference type="Proteomes" id="UP001374803"/>
    </source>
</evidence>
<dbReference type="PROSITE" id="PS51257">
    <property type="entry name" value="PROKAR_LIPOPROTEIN"/>
    <property type="match status" value="1"/>
</dbReference>
<evidence type="ECO:0008006" key="4">
    <source>
        <dbReference type="Google" id="ProtNLM"/>
    </source>
</evidence>
<feature type="chain" id="PRO_5046724417" description="Lipoprotein" evidence="1">
    <location>
        <begin position="23"/>
        <end position="183"/>
    </location>
</feature>
<accession>A0ABZ2KX84</accession>
<evidence type="ECO:0000256" key="1">
    <source>
        <dbReference type="SAM" id="SignalP"/>
    </source>
</evidence>
<feature type="signal peptide" evidence="1">
    <location>
        <begin position="1"/>
        <end position="22"/>
    </location>
</feature>
<gene>
    <name evidence="2" type="ORF">LVJ94_41205</name>
</gene>
<proteinExistence type="predicted"/>
<protein>
    <recommendedName>
        <fullName evidence="4">Lipoprotein</fullName>
    </recommendedName>
</protein>
<organism evidence="2 3">
    <name type="scientific">Pendulispora rubella</name>
    <dbReference type="NCBI Taxonomy" id="2741070"/>
    <lineage>
        <taxon>Bacteria</taxon>
        <taxon>Pseudomonadati</taxon>
        <taxon>Myxococcota</taxon>
        <taxon>Myxococcia</taxon>
        <taxon>Myxococcales</taxon>
        <taxon>Sorangiineae</taxon>
        <taxon>Pendulisporaceae</taxon>
        <taxon>Pendulispora</taxon>
    </lineage>
</organism>
<dbReference type="Proteomes" id="UP001374803">
    <property type="component" value="Chromosome"/>
</dbReference>
<dbReference type="EMBL" id="CP089983">
    <property type="protein sequence ID" value="WXB03309.1"/>
    <property type="molecule type" value="Genomic_DNA"/>
</dbReference>
<name>A0ABZ2KX84_9BACT</name>
<dbReference type="RefSeq" id="WP_394832939.1">
    <property type="nucleotide sequence ID" value="NZ_CP089929.1"/>
</dbReference>
<keyword evidence="3" id="KW-1185">Reference proteome</keyword>